<feature type="transmembrane region" description="Helical" evidence="7">
    <location>
        <begin position="230"/>
        <end position="248"/>
    </location>
</feature>
<keyword evidence="3" id="KW-1003">Cell membrane</keyword>
<proteinExistence type="predicted"/>
<keyword evidence="6 7" id="KW-0472">Membrane</keyword>
<evidence type="ECO:0000256" key="1">
    <source>
        <dbReference type="ARBA" id="ARBA00004651"/>
    </source>
</evidence>
<comment type="caution">
    <text evidence="9">The sequence shown here is derived from an EMBL/GenBank/DDBJ whole genome shotgun (WGS) entry which is preliminary data.</text>
</comment>
<keyword evidence="10" id="KW-1185">Reference proteome</keyword>
<evidence type="ECO:0000256" key="6">
    <source>
        <dbReference type="ARBA" id="ARBA00023136"/>
    </source>
</evidence>
<dbReference type="Gene3D" id="1.20.1720.10">
    <property type="entry name" value="Multidrug resistance protein D"/>
    <property type="match status" value="1"/>
</dbReference>
<feature type="domain" description="Major facilitator superfamily (MFS) profile" evidence="8">
    <location>
        <begin position="18"/>
        <end position="452"/>
    </location>
</feature>
<dbReference type="PANTHER" id="PTHR42718:SF46">
    <property type="entry name" value="BLR6921 PROTEIN"/>
    <property type="match status" value="1"/>
</dbReference>
<evidence type="ECO:0000313" key="9">
    <source>
        <dbReference type="EMBL" id="NGY03969.1"/>
    </source>
</evidence>
<dbReference type="SUPFAM" id="SSF103473">
    <property type="entry name" value="MFS general substrate transporter"/>
    <property type="match status" value="1"/>
</dbReference>
<evidence type="ECO:0000313" key="10">
    <source>
        <dbReference type="Proteomes" id="UP000472676"/>
    </source>
</evidence>
<keyword evidence="4 7" id="KW-0812">Transmembrane</keyword>
<evidence type="ECO:0000256" key="7">
    <source>
        <dbReference type="SAM" id="Phobius"/>
    </source>
</evidence>
<gene>
    <name evidence="9" type="ORF">G7Y85_04275</name>
</gene>
<dbReference type="Proteomes" id="UP000472676">
    <property type="component" value="Unassembled WGS sequence"/>
</dbReference>
<comment type="subcellular location">
    <subcellularLocation>
        <location evidence="1">Cell membrane</location>
        <topology evidence="1">Multi-pass membrane protein</topology>
    </subcellularLocation>
</comment>
<feature type="transmembrane region" description="Helical" evidence="7">
    <location>
        <begin position="269"/>
        <end position="292"/>
    </location>
</feature>
<dbReference type="RefSeq" id="WP_166252320.1">
    <property type="nucleotide sequence ID" value="NZ_JAAMOW010000002.1"/>
</dbReference>
<feature type="transmembrane region" description="Helical" evidence="7">
    <location>
        <begin position="145"/>
        <end position="166"/>
    </location>
</feature>
<dbReference type="Gene3D" id="1.20.1250.20">
    <property type="entry name" value="MFS general substrate transporter like domains"/>
    <property type="match status" value="1"/>
</dbReference>
<sequence>MTQASGFGGLPTPRRYVAIVAVSLGTVLTIVDGAIVNVALPTLARDLHVEPASAVLVVTVYQFVLMAAMLPLSALSQRFGYRQTYQCGQALFVVATILCFFAHSLPFLVVVRGLQALGAAAAMSVSSALIRSIYPLSHLGRGLSLNTVIAASAAAFAPTVGGAILAIAAWPWLFAAIVPFGILSIAIGHRTLPDSIRQHAPFDLPGAALCAGTLGLIVIGLESGVHGRSMLLPAIIVPLGIAAGAYFVRRERRQAHPILPIDLLRQREIALPCLGSLSAYIAMTITTVIMPIRLQQEFGFSPVAAGAVLAPIPIVSVVVAPLSGLLSDRYPAGALGAIGMTIGFAGLASLAFLPAAPVAFDIAWRIAVCGLGFGMFFAPNSRQVLSAAPATRAAAAGAMYSTIRGTGQTLGATAVAAMLAQRLGAGPAPMLVASVLALAAGACSVQALRKPQGAA</sequence>
<keyword evidence="2" id="KW-0813">Transport</keyword>
<dbReference type="GO" id="GO:0005886">
    <property type="term" value="C:plasma membrane"/>
    <property type="evidence" value="ECO:0007669"/>
    <property type="project" value="UniProtKB-SubCell"/>
</dbReference>
<reference evidence="9 10" key="1">
    <citation type="journal article" date="2014" name="Int. J. Syst. Evol. Microbiol.">
        <title>Solimonas terrae sp. nov., isolated from soil.</title>
        <authorList>
            <person name="Kim S.J."/>
            <person name="Moon J.Y."/>
            <person name="Weon H.Y."/>
            <person name="Ahn J.H."/>
            <person name="Chen W.M."/>
            <person name="Kwon S.W."/>
        </authorList>
    </citation>
    <scope>NUCLEOTIDE SEQUENCE [LARGE SCALE GENOMIC DNA]</scope>
    <source>
        <strain evidence="9 10">KIS83-12</strain>
    </source>
</reference>
<evidence type="ECO:0000259" key="8">
    <source>
        <dbReference type="PROSITE" id="PS50850"/>
    </source>
</evidence>
<dbReference type="PROSITE" id="PS50850">
    <property type="entry name" value="MFS"/>
    <property type="match status" value="1"/>
</dbReference>
<dbReference type="Pfam" id="PF07690">
    <property type="entry name" value="MFS_1"/>
    <property type="match status" value="1"/>
</dbReference>
<name>A0A6M2BPG0_9GAMM</name>
<feature type="transmembrane region" description="Helical" evidence="7">
    <location>
        <begin position="16"/>
        <end position="40"/>
    </location>
</feature>
<feature type="transmembrane region" description="Helical" evidence="7">
    <location>
        <begin position="172"/>
        <end position="192"/>
    </location>
</feature>
<dbReference type="AlphaFoldDB" id="A0A6M2BPG0"/>
<feature type="transmembrane region" description="Helical" evidence="7">
    <location>
        <begin position="114"/>
        <end position="133"/>
    </location>
</feature>
<feature type="transmembrane region" description="Helical" evidence="7">
    <location>
        <begin position="87"/>
        <end position="108"/>
    </location>
</feature>
<feature type="transmembrane region" description="Helical" evidence="7">
    <location>
        <begin position="52"/>
        <end position="75"/>
    </location>
</feature>
<accession>A0A6M2BPG0</accession>
<dbReference type="EMBL" id="JAAMOW010000002">
    <property type="protein sequence ID" value="NGY03969.1"/>
    <property type="molecule type" value="Genomic_DNA"/>
</dbReference>
<dbReference type="GO" id="GO:0022857">
    <property type="term" value="F:transmembrane transporter activity"/>
    <property type="evidence" value="ECO:0007669"/>
    <property type="project" value="InterPro"/>
</dbReference>
<evidence type="ECO:0000256" key="3">
    <source>
        <dbReference type="ARBA" id="ARBA00022475"/>
    </source>
</evidence>
<evidence type="ECO:0000256" key="4">
    <source>
        <dbReference type="ARBA" id="ARBA00022692"/>
    </source>
</evidence>
<dbReference type="CDD" id="cd17321">
    <property type="entry name" value="MFS_MMR_MDR_like"/>
    <property type="match status" value="1"/>
</dbReference>
<organism evidence="9 10">
    <name type="scientific">Solimonas terrae</name>
    <dbReference type="NCBI Taxonomy" id="1396819"/>
    <lineage>
        <taxon>Bacteria</taxon>
        <taxon>Pseudomonadati</taxon>
        <taxon>Pseudomonadota</taxon>
        <taxon>Gammaproteobacteria</taxon>
        <taxon>Nevskiales</taxon>
        <taxon>Nevskiaceae</taxon>
        <taxon>Solimonas</taxon>
    </lineage>
</organism>
<dbReference type="InterPro" id="IPR036259">
    <property type="entry name" value="MFS_trans_sf"/>
</dbReference>
<feature type="transmembrane region" description="Helical" evidence="7">
    <location>
        <begin position="204"/>
        <end position="224"/>
    </location>
</feature>
<feature type="transmembrane region" description="Helical" evidence="7">
    <location>
        <begin position="298"/>
        <end position="322"/>
    </location>
</feature>
<dbReference type="InterPro" id="IPR011701">
    <property type="entry name" value="MFS"/>
</dbReference>
<dbReference type="PANTHER" id="PTHR42718">
    <property type="entry name" value="MAJOR FACILITATOR SUPERFAMILY MULTIDRUG TRANSPORTER MFSC"/>
    <property type="match status" value="1"/>
</dbReference>
<feature type="transmembrane region" description="Helical" evidence="7">
    <location>
        <begin position="334"/>
        <end position="356"/>
    </location>
</feature>
<evidence type="ECO:0000256" key="2">
    <source>
        <dbReference type="ARBA" id="ARBA00022448"/>
    </source>
</evidence>
<keyword evidence="5 7" id="KW-1133">Transmembrane helix</keyword>
<dbReference type="InterPro" id="IPR020846">
    <property type="entry name" value="MFS_dom"/>
</dbReference>
<evidence type="ECO:0000256" key="5">
    <source>
        <dbReference type="ARBA" id="ARBA00022989"/>
    </source>
</evidence>
<protein>
    <submittedName>
        <fullName evidence="9">MFS transporter</fullName>
    </submittedName>
</protein>